<sequence length="104" mass="11355">MDIHKQQVRQFLDECTVRDLDDSAVLPAADLYGMYIIWCEKTGSTSVAAPIFSRLVRGDGLEGDIRHRVRVFKGVAATGAIPIQYILETDKGPGPNSLLAGLQP</sequence>
<dbReference type="Proteomes" id="UP001139158">
    <property type="component" value="Unassembled WGS sequence"/>
</dbReference>
<reference evidence="1" key="1">
    <citation type="submission" date="2021-10" db="EMBL/GenBank/DDBJ databases">
        <title>Novel species in genus Arthrobacter.</title>
        <authorList>
            <person name="Liu Y."/>
        </authorList>
    </citation>
    <scope>NUCLEOTIDE SEQUENCE</scope>
    <source>
        <strain evidence="1">Zg-Y453</strain>
    </source>
</reference>
<accession>A0A9X1ME18</accession>
<dbReference type="EMBL" id="JAJFZV010000009">
    <property type="protein sequence ID" value="MCC3298056.1"/>
    <property type="molecule type" value="Genomic_DNA"/>
</dbReference>
<organism evidence="1 2">
    <name type="scientific">Arthrobacter caoxuetaonis</name>
    <dbReference type="NCBI Taxonomy" id="2886935"/>
    <lineage>
        <taxon>Bacteria</taxon>
        <taxon>Bacillati</taxon>
        <taxon>Actinomycetota</taxon>
        <taxon>Actinomycetes</taxon>
        <taxon>Micrococcales</taxon>
        <taxon>Micrococcaceae</taxon>
        <taxon>Arthrobacter</taxon>
    </lineage>
</organism>
<keyword evidence="2" id="KW-1185">Reference proteome</keyword>
<gene>
    <name evidence="1" type="ORF">LJ757_09595</name>
</gene>
<name>A0A9X1ME18_9MICC</name>
<dbReference type="RefSeq" id="WP_227895932.1">
    <property type="nucleotide sequence ID" value="NZ_CP099466.1"/>
</dbReference>
<protein>
    <submittedName>
        <fullName evidence="1">Winged helix-turn-helix domain-containing protein</fullName>
    </submittedName>
</protein>
<evidence type="ECO:0000313" key="2">
    <source>
        <dbReference type="Proteomes" id="UP001139158"/>
    </source>
</evidence>
<proteinExistence type="predicted"/>
<evidence type="ECO:0000313" key="1">
    <source>
        <dbReference type="EMBL" id="MCC3298056.1"/>
    </source>
</evidence>
<dbReference type="AlphaFoldDB" id="A0A9X1ME18"/>
<comment type="caution">
    <text evidence="1">The sequence shown here is derived from an EMBL/GenBank/DDBJ whole genome shotgun (WGS) entry which is preliminary data.</text>
</comment>